<dbReference type="Proteomes" id="UP000521676">
    <property type="component" value="Unassembled WGS sequence"/>
</dbReference>
<dbReference type="InterPro" id="IPR000550">
    <property type="entry name" value="Hppk"/>
</dbReference>
<dbReference type="Gene3D" id="3.30.70.560">
    <property type="entry name" value="7,8-Dihydro-6-hydroxymethylpterin-pyrophosphokinase HPPK"/>
    <property type="match status" value="1"/>
</dbReference>
<keyword evidence="15" id="KW-1185">Reference proteome</keyword>
<reference evidence="12 14" key="1">
    <citation type="submission" date="2020-06" db="EMBL/GenBank/DDBJ databases">
        <title>Anoxygenic phototrophic Chloroflexota member uses a Type I reaction center.</title>
        <authorList>
            <person name="Tsuji J.M."/>
            <person name="Shaw N.A."/>
            <person name="Nagashima S."/>
            <person name="Venkiteswaran J."/>
            <person name="Schiff S.L."/>
            <person name="Hanada S."/>
            <person name="Tank M."/>
            <person name="Neufeld J.D."/>
        </authorList>
    </citation>
    <scope>NUCLEOTIDE SEQUENCE [LARGE SCALE GENOMIC DNA]</scope>
    <source>
        <strain evidence="12">L227-S17</strain>
    </source>
</reference>
<comment type="pathway">
    <text evidence="2">Cofactor biosynthesis; tetrahydrofolate biosynthesis; 2-amino-4-hydroxy-6-hydroxymethyl-7,8-dihydropteridine diphosphate from 7,8-dihydroneopterin triphosphate: step 4/4.</text>
</comment>
<dbReference type="EC" id="2.7.6.3" evidence="3"/>
<reference evidence="13" key="2">
    <citation type="journal article" date="2024" name="Nature">
        <title>Anoxygenic phototroph of the Chloroflexota uses a type I reaction centre.</title>
        <authorList>
            <person name="Tsuji J.M."/>
            <person name="Shaw N.A."/>
            <person name="Nagashima S."/>
            <person name="Venkiteswaran J.J."/>
            <person name="Schiff S.L."/>
            <person name="Watanabe T."/>
            <person name="Fukui M."/>
            <person name="Hanada S."/>
            <person name="Tank M."/>
            <person name="Neufeld J.D."/>
        </authorList>
    </citation>
    <scope>NUCLEOTIDE SEQUENCE</scope>
    <source>
        <strain evidence="13">L227-S17</strain>
    </source>
</reference>
<dbReference type="CDD" id="cd00483">
    <property type="entry name" value="HPPK"/>
    <property type="match status" value="1"/>
</dbReference>
<dbReference type="InterPro" id="IPR045406">
    <property type="entry name" value="DUF6513"/>
</dbReference>
<evidence type="ECO:0000256" key="5">
    <source>
        <dbReference type="ARBA" id="ARBA00022741"/>
    </source>
</evidence>
<dbReference type="Pfam" id="PF01288">
    <property type="entry name" value="HPPK"/>
    <property type="match status" value="1"/>
</dbReference>
<comment type="catalytic activity">
    <reaction evidence="1">
        <text>6-hydroxymethyl-7,8-dihydropterin + ATP = (7,8-dihydropterin-6-yl)methyl diphosphate + AMP + H(+)</text>
        <dbReference type="Rhea" id="RHEA:11412"/>
        <dbReference type="ChEBI" id="CHEBI:15378"/>
        <dbReference type="ChEBI" id="CHEBI:30616"/>
        <dbReference type="ChEBI" id="CHEBI:44841"/>
        <dbReference type="ChEBI" id="CHEBI:72950"/>
        <dbReference type="ChEBI" id="CHEBI:456215"/>
        <dbReference type="EC" id="2.7.6.3"/>
    </reaction>
</comment>
<proteinExistence type="predicted"/>
<dbReference type="EMBL" id="CP128399">
    <property type="protein sequence ID" value="WJW66237.1"/>
    <property type="molecule type" value="Genomic_DNA"/>
</dbReference>
<keyword evidence="4 12" id="KW-0808">Transferase</keyword>
<sequence length="376" mass="42517">MTTVYLALGANLGNRRANLAAALERLRLGGKFKIRAVSGLYETRPVGYINQPDFLNMALEGETELSPLDLLDSLKRIELLAGRDFSAPRNYPRPLDLDILFYGDHLVNEDRLQVPHPRLHERAFVLAPLNEFAPRFTHPQLQSTIEDLLATFDLEKEGVFRYCAEPGLQIPPPRFLFVTGKLAAPVLEQFLHDLSTQLNFTYGIAKMDMDVAAFMSVRYIADHLKLPEEESGIYDLLVIPGWAKGDLASLERISGIKAVLGPTDLTELESWLELQIRCTKASSNATHYYTEEQLREIQARLTDSNIRIFTDGKCIYAFNDQLFVSGGIEDKELRTLFRQLGVDNASHAFYLGRELYKAAMSIRLGLPYHQDRDLAL</sequence>
<dbReference type="Pfam" id="PF20123">
    <property type="entry name" value="DUF6513"/>
    <property type="match status" value="1"/>
</dbReference>
<name>A0A8T7LTZ4_9CHLR</name>
<dbReference type="RefSeq" id="WP_341468119.1">
    <property type="nucleotide sequence ID" value="NZ_CP128399.1"/>
</dbReference>
<dbReference type="NCBIfam" id="TIGR01498">
    <property type="entry name" value="folK"/>
    <property type="match status" value="1"/>
</dbReference>
<dbReference type="Proteomes" id="UP001431572">
    <property type="component" value="Chromosome 1"/>
</dbReference>
<keyword evidence="5" id="KW-0547">Nucleotide-binding</keyword>
<protein>
    <recommendedName>
        <fullName evidence="3">2-amino-4-hydroxy-6-hydroxymethyldihydropteridine diphosphokinase</fullName>
        <ecNumber evidence="3">2.7.6.3</ecNumber>
    </recommendedName>
</protein>
<organism evidence="12 14">
    <name type="scientific">Candidatus Chlorohelix allophototropha</name>
    <dbReference type="NCBI Taxonomy" id="3003348"/>
    <lineage>
        <taxon>Bacteria</taxon>
        <taxon>Bacillati</taxon>
        <taxon>Chloroflexota</taxon>
        <taxon>Chloroflexia</taxon>
        <taxon>Candidatus Chloroheliales</taxon>
        <taxon>Candidatus Chloroheliaceae</taxon>
        <taxon>Candidatus Chlorohelix</taxon>
    </lineage>
</organism>
<evidence type="ECO:0000259" key="9">
    <source>
        <dbReference type="Pfam" id="PF01288"/>
    </source>
</evidence>
<evidence type="ECO:0000256" key="3">
    <source>
        <dbReference type="ARBA" id="ARBA00013253"/>
    </source>
</evidence>
<keyword evidence="6" id="KW-0418">Kinase</keyword>
<evidence type="ECO:0000259" key="11">
    <source>
        <dbReference type="Pfam" id="PF20123"/>
    </source>
</evidence>
<gene>
    <name evidence="12" type="primary">folK</name>
    <name evidence="12" type="ORF">HXX08_00545</name>
    <name evidence="13" type="ORF">OZ401_002028</name>
</gene>
<dbReference type="PANTHER" id="PTHR43071">
    <property type="entry name" value="2-AMINO-4-HYDROXY-6-HYDROXYMETHYLDIHYDROPTERIDINE PYROPHOSPHOKINASE"/>
    <property type="match status" value="1"/>
</dbReference>
<dbReference type="InterPro" id="IPR025595">
    <property type="entry name" value="PterinBD-DUF4346"/>
</dbReference>
<dbReference type="InterPro" id="IPR035907">
    <property type="entry name" value="Hppk_sf"/>
</dbReference>
<dbReference type="AlphaFoldDB" id="A0A8T7LTZ4"/>
<accession>A0A8T7LTZ4</accession>
<evidence type="ECO:0000256" key="6">
    <source>
        <dbReference type="ARBA" id="ARBA00022777"/>
    </source>
</evidence>
<evidence type="ECO:0000256" key="7">
    <source>
        <dbReference type="ARBA" id="ARBA00022840"/>
    </source>
</evidence>
<evidence type="ECO:0000256" key="4">
    <source>
        <dbReference type="ARBA" id="ARBA00022679"/>
    </source>
</evidence>
<keyword evidence="8" id="KW-0289">Folate biosynthesis</keyword>
<evidence type="ECO:0000256" key="2">
    <source>
        <dbReference type="ARBA" id="ARBA00005051"/>
    </source>
</evidence>
<feature type="domain" description="7,8-dihydro-6-hydroxymethylpterin-pyrophosphokinase" evidence="9">
    <location>
        <begin position="5"/>
        <end position="134"/>
    </location>
</feature>
<dbReference type="GO" id="GO:0046656">
    <property type="term" value="P:folic acid biosynthetic process"/>
    <property type="evidence" value="ECO:0007669"/>
    <property type="project" value="UniProtKB-KW"/>
</dbReference>
<evidence type="ECO:0000313" key="13">
    <source>
        <dbReference type="EMBL" id="WJW66237.1"/>
    </source>
</evidence>
<evidence type="ECO:0000313" key="12">
    <source>
        <dbReference type="EMBL" id="NWJ44343.1"/>
    </source>
</evidence>
<dbReference type="GO" id="GO:0005524">
    <property type="term" value="F:ATP binding"/>
    <property type="evidence" value="ECO:0007669"/>
    <property type="project" value="UniProtKB-KW"/>
</dbReference>
<evidence type="ECO:0000313" key="15">
    <source>
        <dbReference type="Proteomes" id="UP001431572"/>
    </source>
</evidence>
<feature type="domain" description="DUF4346" evidence="10">
    <location>
        <begin position="320"/>
        <end position="371"/>
    </location>
</feature>
<dbReference type="GO" id="GO:0016301">
    <property type="term" value="F:kinase activity"/>
    <property type="evidence" value="ECO:0007669"/>
    <property type="project" value="UniProtKB-KW"/>
</dbReference>
<feature type="domain" description="DUF6513" evidence="11">
    <location>
        <begin position="175"/>
        <end position="262"/>
    </location>
</feature>
<evidence type="ECO:0000256" key="8">
    <source>
        <dbReference type="ARBA" id="ARBA00022909"/>
    </source>
</evidence>
<dbReference type="Pfam" id="PF14251">
    <property type="entry name" value="PterinBD-DUF4346"/>
    <property type="match status" value="1"/>
</dbReference>
<evidence type="ECO:0000256" key="1">
    <source>
        <dbReference type="ARBA" id="ARBA00000198"/>
    </source>
</evidence>
<keyword evidence="7" id="KW-0067">ATP-binding</keyword>
<dbReference type="EMBL" id="JACATZ010000001">
    <property type="protein sequence ID" value="NWJ44343.1"/>
    <property type="molecule type" value="Genomic_DNA"/>
</dbReference>
<evidence type="ECO:0000313" key="14">
    <source>
        <dbReference type="Proteomes" id="UP000521676"/>
    </source>
</evidence>
<evidence type="ECO:0000259" key="10">
    <source>
        <dbReference type="Pfam" id="PF14251"/>
    </source>
</evidence>
<dbReference type="SUPFAM" id="SSF55083">
    <property type="entry name" value="6-hydroxymethyl-7,8-dihydropterin pyrophosphokinase, HPPK"/>
    <property type="match status" value="1"/>
</dbReference>
<dbReference type="GO" id="GO:0003848">
    <property type="term" value="F:2-amino-4-hydroxy-6-hydroxymethyldihydropteridine diphosphokinase activity"/>
    <property type="evidence" value="ECO:0007669"/>
    <property type="project" value="UniProtKB-EC"/>
</dbReference>
<dbReference type="PANTHER" id="PTHR43071:SF1">
    <property type="entry name" value="2-AMINO-4-HYDROXY-6-HYDROXYMETHYLDIHYDROPTERIDINE PYROPHOSPHOKINASE"/>
    <property type="match status" value="1"/>
</dbReference>